<feature type="domain" description="Phage shock protein PspC N-terminal" evidence="8">
    <location>
        <begin position="3"/>
        <end position="58"/>
    </location>
</feature>
<dbReference type="InterPro" id="IPR054331">
    <property type="entry name" value="LiaF_TM"/>
</dbReference>
<comment type="subcellular location">
    <subcellularLocation>
        <location evidence="1">Cell membrane</location>
        <topology evidence="1">Single-pass membrane protein</topology>
    </subcellularLocation>
</comment>
<dbReference type="STRING" id="1286171.EAL2_c08230"/>
<protein>
    <submittedName>
        <fullName evidence="10">Uncharacterized protein</fullName>
    </submittedName>
</protein>
<dbReference type="InterPro" id="IPR007168">
    <property type="entry name" value="Phageshock_PspC_N"/>
</dbReference>
<feature type="transmembrane region" description="Helical" evidence="7">
    <location>
        <begin position="135"/>
        <end position="155"/>
    </location>
</feature>
<proteinExistence type="predicted"/>
<evidence type="ECO:0000259" key="9">
    <source>
        <dbReference type="Pfam" id="PF22570"/>
    </source>
</evidence>
<dbReference type="Pfam" id="PF22570">
    <property type="entry name" value="LiaF-TM"/>
    <property type="match status" value="1"/>
</dbReference>
<keyword evidence="4 7" id="KW-1133">Transmembrane helix</keyword>
<keyword evidence="5 7" id="KW-0472">Membrane</keyword>
<evidence type="ECO:0000256" key="7">
    <source>
        <dbReference type="SAM" id="Phobius"/>
    </source>
</evidence>
<keyword evidence="11" id="KW-1185">Reference proteome</keyword>
<dbReference type="OrthoDB" id="9815286at2"/>
<feature type="compositionally biased region" description="Polar residues" evidence="6">
    <location>
        <begin position="97"/>
        <end position="106"/>
    </location>
</feature>
<feature type="transmembrane region" description="Helical" evidence="7">
    <location>
        <begin position="33"/>
        <end position="56"/>
    </location>
</feature>
<dbReference type="InterPro" id="IPR052027">
    <property type="entry name" value="PspC"/>
</dbReference>
<dbReference type="PATRIC" id="fig|1286171.3.peg.770"/>
<organism evidence="10 11">
    <name type="scientific">Peptoclostridium acidaminophilum DSM 3953</name>
    <dbReference type="NCBI Taxonomy" id="1286171"/>
    <lineage>
        <taxon>Bacteria</taxon>
        <taxon>Bacillati</taxon>
        <taxon>Bacillota</taxon>
        <taxon>Clostridia</taxon>
        <taxon>Peptostreptococcales</taxon>
        <taxon>Peptoclostridiaceae</taxon>
        <taxon>Peptoclostridium</taxon>
    </lineage>
</organism>
<dbReference type="PANTHER" id="PTHR33885:SF3">
    <property type="entry name" value="PHAGE SHOCK PROTEIN C"/>
    <property type="match status" value="1"/>
</dbReference>
<dbReference type="Pfam" id="PF04024">
    <property type="entry name" value="PspC"/>
    <property type="match status" value="1"/>
</dbReference>
<evidence type="ECO:0000256" key="2">
    <source>
        <dbReference type="ARBA" id="ARBA00022475"/>
    </source>
</evidence>
<evidence type="ECO:0000256" key="1">
    <source>
        <dbReference type="ARBA" id="ARBA00004162"/>
    </source>
</evidence>
<feature type="region of interest" description="Disordered" evidence="6">
    <location>
        <begin position="76"/>
        <end position="106"/>
    </location>
</feature>
<feature type="transmembrane region" description="Helical" evidence="7">
    <location>
        <begin position="112"/>
        <end position="129"/>
    </location>
</feature>
<gene>
    <name evidence="10" type="ORF">EAL2_c08230</name>
</gene>
<dbReference type="HOGENOM" id="CLU_099432_0_1_9"/>
<keyword evidence="2" id="KW-1003">Cell membrane</keyword>
<evidence type="ECO:0000256" key="6">
    <source>
        <dbReference type="SAM" id="MobiDB-lite"/>
    </source>
</evidence>
<dbReference type="PANTHER" id="PTHR33885">
    <property type="entry name" value="PHAGE SHOCK PROTEIN C"/>
    <property type="match status" value="1"/>
</dbReference>
<evidence type="ECO:0000256" key="4">
    <source>
        <dbReference type="ARBA" id="ARBA00022989"/>
    </source>
</evidence>
<sequence>MEKRLYRSNNKIIAGVCAGIAEYFDIDPTLVRIAWALTALLMGSGVLAYIICAIVIPQNPNTSAAQPASARLTAAGDELGTETEDAERTGENPEKPPSTSAPQISQKNSDDVSLILGLLLIVVGGLFLARKFFHWLDMGIVWAGILVVFGLYLIFKSSNKR</sequence>
<accession>W8TE79</accession>
<dbReference type="Proteomes" id="UP000019591">
    <property type="component" value="Chromosome"/>
</dbReference>
<name>W8TE79_PEPAC</name>
<dbReference type="GO" id="GO:0005886">
    <property type="term" value="C:plasma membrane"/>
    <property type="evidence" value="ECO:0007669"/>
    <property type="project" value="UniProtKB-SubCell"/>
</dbReference>
<evidence type="ECO:0000256" key="5">
    <source>
        <dbReference type="ARBA" id="ARBA00023136"/>
    </source>
</evidence>
<dbReference type="EMBL" id="CP007452">
    <property type="protein sequence ID" value="AHM56123.1"/>
    <property type="molecule type" value="Genomic_DNA"/>
</dbReference>
<dbReference type="KEGG" id="eac:EAL2_c08230"/>
<feature type="domain" description="LiaF transmembrane" evidence="9">
    <location>
        <begin position="115"/>
        <end position="160"/>
    </location>
</feature>
<evidence type="ECO:0000313" key="11">
    <source>
        <dbReference type="Proteomes" id="UP000019591"/>
    </source>
</evidence>
<evidence type="ECO:0000256" key="3">
    <source>
        <dbReference type="ARBA" id="ARBA00022692"/>
    </source>
</evidence>
<dbReference type="eggNOG" id="COG1983">
    <property type="taxonomic scope" value="Bacteria"/>
</dbReference>
<evidence type="ECO:0000259" key="8">
    <source>
        <dbReference type="Pfam" id="PF04024"/>
    </source>
</evidence>
<reference evidence="10 11" key="1">
    <citation type="journal article" date="2014" name="Genome Announc.">
        <title>Complete Genome Sequence of Amino Acid-Utilizing Eubacterium acidaminophilum al-2 (DSM 3953).</title>
        <authorList>
            <person name="Poehlein A."/>
            <person name="Andreesen J.R."/>
            <person name="Daniel R."/>
        </authorList>
    </citation>
    <scope>NUCLEOTIDE SEQUENCE [LARGE SCALE GENOMIC DNA]</scope>
    <source>
        <strain evidence="10 11">DSM 3953</strain>
    </source>
</reference>
<evidence type="ECO:0000313" key="10">
    <source>
        <dbReference type="EMBL" id="AHM56123.1"/>
    </source>
</evidence>
<dbReference type="AlphaFoldDB" id="W8TE79"/>
<keyword evidence="3 7" id="KW-0812">Transmembrane</keyword>
<dbReference type="RefSeq" id="WP_025435151.1">
    <property type="nucleotide sequence ID" value="NZ_CP007452.1"/>
</dbReference>